<dbReference type="OrthoDB" id="422086at2759"/>
<dbReference type="InterPro" id="IPR025770">
    <property type="entry name" value="PPMT_MeTrfase"/>
</dbReference>
<dbReference type="EMBL" id="MCGR01000016">
    <property type="protein sequence ID" value="ORY85303.1"/>
    <property type="molecule type" value="Genomic_DNA"/>
</dbReference>
<dbReference type="STRING" id="106004.A0A1Y2FMV0"/>
<sequence length="786" mass="86695">MGIDIFSRPEPASPFEPRPAPTVSDAASPAASSSSTDKAADGDKTSTPTVSQPTSSRPYISYPLGSFESTPHNVACISFLLGALWFLGLSLFFNLVFRSEKWLLWSPNATGEELGAQGLREALKSPVLGVYLASWAMFHLLEFVVTSMWNPGKLSVSSFLLDNGNAYHVAHLVGILEHVLEDAYLPAHWRKYKHMGGLIMLGWGLLIGGQILRSFAMITASSNFSHIVAFSKLPSHQLVKTGIYAWSRHPSYAGFVWWALGTQIMLVNPIGTIAFSAVLYYFFSNRIRVEEKLLVKFFGDDYIEYRKKVPTRIFSFTATDSDSAALSWASLTPPFARSVQAVLREEEAPKCGIDDRIITEYGETNLRLSKRHEGSRYRLGKVLDKARRGEKIRVAVLGGSVSTGHGHANGKNYQYGAVPNPWWTFVRTYFNETFGGVENVEFVDGARPAVDSNYFYWCYTAHIGTDIDLVFLESAVNDVYSQQSLSDAEDLLRSILQLPTEPAVIYVDAFALRTQSGRDGMLNGGDGHAPLAAFYDVPQLSLRGPLIPSLLRNKSLAEPYFQGDVRHIAAPLHRYLGDMVVAFLQETACSVPSIVETTSAVAAIDSAVSNSTSSNSTSSSSSTSVWVERTEDWVGKVPRLKITDSWDSPLSYPSSPPICHLAGRDLQPSTPSRGWKLWDWKDEKFYWQVKTPSSEATFDIEVRKGGEGIIAISYLRSKAYELGRVVCSVGDQRTSVDGHWERSVSVAQTAIIATGLPPGTHQLLCTTPNRPPKGRNVFRLIGVLSR</sequence>
<keyword evidence="5" id="KW-0256">Endoplasmic reticulum</keyword>
<keyword evidence="2 5" id="KW-0812">Transmembrane</keyword>
<evidence type="ECO:0000256" key="6">
    <source>
        <dbReference type="SAM" id="MobiDB-lite"/>
    </source>
</evidence>
<name>A0A1Y2FMV0_9BASI</name>
<dbReference type="AlphaFoldDB" id="A0A1Y2FMV0"/>
<keyword evidence="5" id="KW-0949">S-adenosyl-L-methionine</keyword>
<keyword evidence="4 5" id="KW-0472">Membrane</keyword>
<evidence type="ECO:0000256" key="1">
    <source>
        <dbReference type="ARBA" id="ARBA00004141"/>
    </source>
</evidence>
<proteinExistence type="inferred from homology"/>
<dbReference type="InterPro" id="IPR007269">
    <property type="entry name" value="ICMT_MeTrfase"/>
</dbReference>
<gene>
    <name evidence="7" type="ORF">BCR35DRAFT_351627</name>
</gene>
<feature type="transmembrane region" description="Helical" evidence="5">
    <location>
        <begin position="74"/>
        <end position="97"/>
    </location>
</feature>
<accession>A0A1Y2FMV0</accession>
<dbReference type="PANTHER" id="PTHR34407:SF1">
    <property type="entry name" value="SGNH HYDROLASE-TYPE ESTERASE DOMAIN-CONTAINING PROTEIN"/>
    <property type="match status" value="1"/>
</dbReference>
<keyword evidence="8" id="KW-1185">Reference proteome</keyword>
<evidence type="ECO:0000313" key="8">
    <source>
        <dbReference type="Proteomes" id="UP000193467"/>
    </source>
</evidence>
<keyword evidence="5 7" id="KW-0489">Methyltransferase</keyword>
<keyword evidence="3 5" id="KW-1133">Transmembrane helix</keyword>
<evidence type="ECO:0000256" key="2">
    <source>
        <dbReference type="ARBA" id="ARBA00022692"/>
    </source>
</evidence>
<keyword evidence="7" id="KW-0808">Transferase</keyword>
<comment type="catalytic activity">
    <reaction evidence="5">
        <text>[protein]-C-terminal S-[(2E,6E)-farnesyl]-L-cysteine + S-adenosyl-L-methionine = [protein]-C-terminal S-[(2E,6E)-farnesyl]-L-cysteine methyl ester + S-adenosyl-L-homocysteine</text>
        <dbReference type="Rhea" id="RHEA:21672"/>
        <dbReference type="Rhea" id="RHEA-COMP:12125"/>
        <dbReference type="Rhea" id="RHEA-COMP:12126"/>
        <dbReference type="ChEBI" id="CHEBI:57856"/>
        <dbReference type="ChEBI" id="CHEBI:59789"/>
        <dbReference type="ChEBI" id="CHEBI:90510"/>
        <dbReference type="ChEBI" id="CHEBI:90511"/>
        <dbReference type="EC" id="2.1.1.100"/>
    </reaction>
</comment>
<dbReference type="GO" id="GO:0005789">
    <property type="term" value="C:endoplasmic reticulum membrane"/>
    <property type="evidence" value="ECO:0007669"/>
    <property type="project" value="UniProtKB-SubCell"/>
</dbReference>
<feature type="compositionally biased region" description="Low complexity" evidence="6">
    <location>
        <begin position="45"/>
        <end position="55"/>
    </location>
</feature>
<dbReference type="InParanoid" id="A0A1Y2FMV0"/>
<evidence type="ECO:0000313" key="7">
    <source>
        <dbReference type="EMBL" id="ORY85303.1"/>
    </source>
</evidence>
<feature type="region of interest" description="Disordered" evidence="6">
    <location>
        <begin position="1"/>
        <end position="55"/>
    </location>
</feature>
<feature type="compositionally biased region" description="Low complexity" evidence="6">
    <location>
        <begin position="21"/>
        <end position="37"/>
    </location>
</feature>
<dbReference type="Proteomes" id="UP000193467">
    <property type="component" value="Unassembled WGS sequence"/>
</dbReference>
<organism evidence="7 8">
    <name type="scientific">Leucosporidium creatinivorum</name>
    <dbReference type="NCBI Taxonomy" id="106004"/>
    <lineage>
        <taxon>Eukaryota</taxon>
        <taxon>Fungi</taxon>
        <taxon>Dikarya</taxon>
        <taxon>Basidiomycota</taxon>
        <taxon>Pucciniomycotina</taxon>
        <taxon>Microbotryomycetes</taxon>
        <taxon>Leucosporidiales</taxon>
        <taxon>Leucosporidium</taxon>
    </lineage>
</organism>
<dbReference type="SUPFAM" id="SSF52266">
    <property type="entry name" value="SGNH hydrolase"/>
    <property type="match status" value="1"/>
</dbReference>
<evidence type="ECO:0000256" key="5">
    <source>
        <dbReference type="RuleBase" id="RU362022"/>
    </source>
</evidence>
<feature type="transmembrane region" description="Helical" evidence="5">
    <location>
        <begin position="198"/>
        <end position="218"/>
    </location>
</feature>
<dbReference type="Gene3D" id="1.20.120.1630">
    <property type="match status" value="1"/>
</dbReference>
<dbReference type="Pfam" id="PF04140">
    <property type="entry name" value="ICMT"/>
    <property type="match status" value="1"/>
</dbReference>
<feature type="transmembrane region" description="Helical" evidence="5">
    <location>
        <begin position="255"/>
        <end position="283"/>
    </location>
</feature>
<protein>
    <recommendedName>
        <fullName evidence="5">Protein-S-isoprenylcysteine O-methyltransferase</fullName>
        <ecNumber evidence="5">2.1.1.100</ecNumber>
    </recommendedName>
</protein>
<reference evidence="7 8" key="1">
    <citation type="submission" date="2016-07" db="EMBL/GenBank/DDBJ databases">
        <title>Pervasive Adenine N6-methylation of Active Genes in Fungi.</title>
        <authorList>
            <consortium name="DOE Joint Genome Institute"/>
            <person name="Mondo S.J."/>
            <person name="Dannebaum R.O."/>
            <person name="Kuo R.C."/>
            <person name="Labutti K."/>
            <person name="Haridas S."/>
            <person name="Kuo A."/>
            <person name="Salamov A."/>
            <person name="Ahrendt S.R."/>
            <person name="Lipzen A."/>
            <person name="Sullivan W."/>
            <person name="Andreopoulos W.B."/>
            <person name="Clum A."/>
            <person name="Lindquist E."/>
            <person name="Daum C."/>
            <person name="Ramamoorthy G.K."/>
            <person name="Gryganskyi A."/>
            <person name="Culley D."/>
            <person name="Magnuson J.K."/>
            <person name="James T.Y."/>
            <person name="O'Malley M.A."/>
            <person name="Stajich J.E."/>
            <person name="Spatafora J.W."/>
            <person name="Visel A."/>
            <person name="Grigoriev I.V."/>
        </authorList>
    </citation>
    <scope>NUCLEOTIDE SEQUENCE [LARGE SCALE GENOMIC DNA]</scope>
    <source>
        <strain evidence="7 8">62-1032</strain>
    </source>
</reference>
<dbReference type="GO" id="GO:0032259">
    <property type="term" value="P:methylation"/>
    <property type="evidence" value="ECO:0007669"/>
    <property type="project" value="UniProtKB-KW"/>
</dbReference>
<dbReference type="GO" id="GO:0004671">
    <property type="term" value="F:protein C-terminal S-isoprenylcysteine carboxyl O-methyltransferase activity"/>
    <property type="evidence" value="ECO:0007669"/>
    <property type="project" value="UniProtKB-EC"/>
</dbReference>
<dbReference type="PROSITE" id="PS51564">
    <property type="entry name" value="SAM_ICMT"/>
    <property type="match status" value="1"/>
</dbReference>
<feature type="compositionally biased region" description="Pro residues" evidence="6">
    <location>
        <begin position="11"/>
        <end position="20"/>
    </location>
</feature>
<feature type="transmembrane region" description="Helical" evidence="5">
    <location>
        <begin position="128"/>
        <end position="149"/>
    </location>
</feature>
<evidence type="ECO:0000256" key="4">
    <source>
        <dbReference type="ARBA" id="ARBA00023136"/>
    </source>
</evidence>
<comment type="caution">
    <text evidence="7">The sequence shown here is derived from an EMBL/GenBank/DDBJ whole genome shotgun (WGS) entry which is preliminary data.</text>
</comment>
<comment type="subcellular location">
    <subcellularLocation>
        <location evidence="5">Endoplasmic reticulum membrane</location>
        <topology evidence="5">Multi-pass membrane protein</topology>
    </subcellularLocation>
    <subcellularLocation>
        <location evidence="1">Membrane</location>
        <topology evidence="1">Multi-pass membrane protein</topology>
    </subcellularLocation>
</comment>
<dbReference type="EC" id="2.1.1.100" evidence="5"/>
<evidence type="ECO:0000256" key="3">
    <source>
        <dbReference type="ARBA" id="ARBA00022989"/>
    </source>
</evidence>
<comment type="similarity">
    <text evidence="5">Belongs to the class VI-like SAM-binding methyltransferase superfamily. Isoprenylcysteine carboxyl methyltransferase family.</text>
</comment>
<dbReference type="CDD" id="cd00229">
    <property type="entry name" value="SGNH_hydrolase"/>
    <property type="match status" value="1"/>
</dbReference>
<dbReference type="PANTHER" id="PTHR34407">
    <property type="entry name" value="EXPRESSED PROTEIN"/>
    <property type="match status" value="1"/>
</dbReference>